<feature type="region of interest" description="Disordered" evidence="1">
    <location>
        <begin position="35"/>
        <end position="62"/>
    </location>
</feature>
<proteinExistence type="predicted"/>
<name>A0A5N6ZT86_9EURO</name>
<protein>
    <submittedName>
        <fullName evidence="2">Uncharacterized protein</fullName>
    </submittedName>
</protein>
<sequence length="157" mass="17101">MDAVFPDPEGPLRSIALDTRPFSRVRSPDRISVLLDDTVTPPASSSSDSSTSPSSDASSALETMNPSRFSVFLRFFRFFLSKFRLASPSLEALPVSTADTIRNLSQSRSMEASLVVWSTCPAEDGAYFCVQRQLSHSPRSKAVIEFGIEVYSLAIAG</sequence>
<dbReference type="Proteomes" id="UP000326268">
    <property type="component" value="Unassembled WGS sequence"/>
</dbReference>
<dbReference type="RefSeq" id="XP_031923220.1">
    <property type="nucleotide sequence ID" value="XM_032068435.1"/>
</dbReference>
<evidence type="ECO:0000256" key="1">
    <source>
        <dbReference type="SAM" id="MobiDB-lite"/>
    </source>
</evidence>
<keyword evidence="3" id="KW-1185">Reference proteome</keyword>
<feature type="compositionally biased region" description="Low complexity" evidence="1">
    <location>
        <begin position="37"/>
        <end position="60"/>
    </location>
</feature>
<accession>A0A5N6ZT86</accession>
<reference evidence="2 3" key="1">
    <citation type="submission" date="2019-04" db="EMBL/GenBank/DDBJ databases">
        <title>Friends and foes A comparative genomics studyof 23 Aspergillus species from section Flavi.</title>
        <authorList>
            <consortium name="DOE Joint Genome Institute"/>
            <person name="Kjaerbolling I."/>
            <person name="Vesth T."/>
            <person name="Frisvad J.C."/>
            <person name="Nybo J.L."/>
            <person name="Theobald S."/>
            <person name="Kildgaard S."/>
            <person name="Isbrandt T."/>
            <person name="Kuo A."/>
            <person name="Sato A."/>
            <person name="Lyhne E.K."/>
            <person name="Kogle M.E."/>
            <person name="Wiebenga A."/>
            <person name="Kun R.S."/>
            <person name="Lubbers R.J."/>
            <person name="Makela M.R."/>
            <person name="Barry K."/>
            <person name="Chovatia M."/>
            <person name="Clum A."/>
            <person name="Daum C."/>
            <person name="Haridas S."/>
            <person name="He G."/>
            <person name="LaButti K."/>
            <person name="Lipzen A."/>
            <person name="Mondo S."/>
            <person name="Riley R."/>
            <person name="Salamov A."/>
            <person name="Simmons B.A."/>
            <person name="Magnuson J.K."/>
            <person name="Henrissat B."/>
            <person name="Mortensen U.H."/>
            <person name="Larsen T.O."/>
            <person name="Devries R.P."/>
            <person name="Grigoriev I.V."/>
            <person name="Machida M."/>
            <person name="Baker S.E."/>
            <person name="Andersen M.R."/>
        </authorList>
    </citation>
    <scope>NUCLEOTIDE SEQUENCE [LARGE SCALE GENOMIC DNA]</scope>
    <source>
        <strain evidence="2 3">CBS 763.97</strain>
    </source>
</reference>
<dbReference type="AlphaFoldDB" id="A0A5N6ZT86"/>
<evidence type="ECO:0000313" key="2">
    <source>
        <dbReference type="EMBL" id="KAE8360139.1"/>
    </source>
</evidence>
<organism evidence="2 3">
    <name type="scientific">Aspergillus caelatus</name>
    <dbReference type="NCBI Taxonomy" id="61420"/>
    <lineage>
        <taxon>Eukaryota</taxon>
        <taxon>Fungi</taxon>
        <taxon>Dikarya</taxon>
        <taxon>Ascomycota</taxon>
        <taxon>Pezizomycotina</taxon>
        <taxon>Eurotiomycetes</taxon>
        <taxon>Eurotiomycetidae</taxon>
        <taxon>Eurotiales</taxon>
        <taxon>Aspergillaceae</taxon>
        <taxon>Aspergillus</taxon>
        <taxon>Aspergillus subgen. Circumdati</taxon>
    </lineage>
</organism>
<evidence type="ECO:0000313" key="3">
    <source>
        <dbReference type="Proteomes" id="UP000326268"/>
    </source>
</evidence>
<gene>
    <name evidence="2" type="ORF">BDV27DRAFT_135053</name>
</gene>
<dbReference type="EMBL" id="ML737789">
    <property type="protein sequence ID" value="KAE8360139.1"/>
    <property type="molecule type" value="Genomic_DNA"/>
</dbReference>
<dbReference type="GeneID" id="43652881"/>